<evidence type="ECO:0000313" key="6">
    <source>
        <dbReference type="EMBL" id="VEL10716.1"/>
    </source>
</evidence>
<dbReference type="PRINTS" id="PR01161">
    <property type="entry name" value="TUBULIN"/>
</dbReference>
<gene>
    <name evidence="6" type="ORF">PXEA_LOCUS4156</name>
</gene>
<dbReference type="PRINTS" id="PR01163">
    <property type="entry name" value="BETATUBULIN"/>
</dbReference>
<dbReference type="GO" id="GO:0005874">
    <property type="term" value="C:microtubule"/>
    <property type="evidence" value="ECO:0007669"/>
    <property type="project" value="UniProtKB-KW"/>
</dbReference>
<dbReference type="SUPFAM" id="SSF52490">
    <property type="entry name" value="Tubulin nucleotide-binding domain-like"/>
    <property type="match status" value="1"/>
</dbReference>
<dbReference type="InterPro" id="IPR000217">
    <property type="entry name" value="Tubulin"/>
</dbReference>
<keyword evidence="7" id="KW-1185">Reference proteome</keyword>
<dbReference type="OrthoDB" id="6073114at2759"/>
<dbReference type="GO" id="GO:0005200">
    <property type="term" value="F:structural constituent of cytoskeleton"/>
    <property type="evidence" value="ECO:0007669"/>
    <property type="project" value="InterPro"/>
</dbReference>
<comment type="similarity">
    <text evidence="1">Belongs to the tubulin family.</text>
</comment>
<dbReference type="PANTHER" id="PTHR11588">
    <property type="entry name" value="TUBULIN"/>
    <property type="match status" value="1"/>
</dbReference>
<dbReference type="InterPro" id="IPR036525">
    <property type="entry name" value="Tubulin/FtsZ_GTPase_sf"/>
</dbReference>
<evidence type="ECO:0000256" key="3">
    <source>
        <dbReference type="ARBA" id="ARBA00022741"/>
    </source>
</evidence>
<dbReference type="SMART" id="SM00864">
    <property type="entry name" value="Tubulin"/>
    <property type="match status" value="1"/>
</dbReference>
<protein>
    <recommendedName>
        <fullName evidence="5">Tubulin/FtsZ GTPase domain-containing protein</fullName>
    </recommendedName>
</protein>
<dbReference type="Pfam" id="PF00091">
    <property type="entry name" value="Tubulin"/>
    <property type="match status" value="1"/>
</dbReference>
<evidence type="ECO:0000256" key="2">
    <source>
        <dbReference type="ARBA" id="ARBA00022701"/>
    </source>
</evidence>
<proteinExistence type="inferred from homology"/>
<dbReference type="InterPro" id="IPR002453">
    <property type="entry name" value="Beta_tubulin"/>
</dbReference>
<evidence type="ECO:0000256" key="4">
    <source>
        <dbReference type="ARBA" id="ARBA00023134"/>
    </source>
</evidence>
<name>A0A3S5B1P8_9PLAT</name>
<keyword evidence="4" id="KW-0342">GTP-binding</keyword>
<keyword evidence="2" id="KW-0493">Microtubule</keyword>
<dbReference type="InterPro" id="IPR003008">
    <property type="entry name" value="Tubulin_FtsZ_GTPase"/>
</dbReference>
<dbReference type="Gene3D" id="3.40.50.1440">
    <property type="entry name" value="Tubulin/FtsZ, GTPase domain"/>
    <property type="match status" value="1"/>
</dbReference>
<dbReference type="AlphaFoldDB" id="A0A3S5B1P8"/>
<dbReference type="EMBL" id="CAAALY010009766">
    <property type="protein sequence ID" value="VEL10716.1"/>
    <property type="molecule type" value="Genomic_DNA"/>
</dbReference>
<evidence type="ECO:0000313" key="7">
    <source>
        <dbReference type="Proteomes" id="UP000784294"/>
    </source>
</evidence>
<evidence type="ECO:0000256" key="1">
    <source>
        <dbReference type="ARBA" id="ARBA00009636"/>
    </source>
</evidence>
<accession>A0A3S5B1P8</accession>
<comment type="caution">
    <text evidence="6">The sequence shown here is derived from an EMBL/GenBank/DDBJ whole genome shotgun (WGS) entry which is preliminary data.</text>
</comment>
<organism evidence="6 7">
    <name type="scientific">Protopolystoma xenopodis</name>
    <dbReference type="NCBI Taxonomy" id="117903"/>
    <lineage>
        <taxon>Eukaryota</taxon>
        <taxon>Metazoa</taxon>
        <taxon>Spiralia</taxon>
        <taxon>Lophotrochozoa</taxon>
        <taxon>Platyhelminthes</taxon>
        <taxon>Monogenea</taxon>
        <taxon>Polyopisthocotylea</taxon>
        <taxon>Polystomatidea</taxon>
        <taxon>Polystomatidae</taxon>
        <taxon>Protopolystoma</taxon>
    </lineage>
</organism>
<dbReference type="Proteomes" id="UP000784294">
    <property type="component" value="Unassembled WGS sequence"/>
</dbReference>
<evidence type="ECO:0000259" key="5">
    <source>
        <dbReference type="SMART" id="SM00864"/>
    </source>
</evidence>
<dbReference type="GO" id="GO:0003924">
    <property type="term" value="F:GTPase activity"/>
    <property type="evidence" value="ECO:0007669"/>
    <property type="project" value="InterPro"/>
</dbReference>
<keyword evidence="3" id="KW-0547">Nucleotide-binding</keyword>
<dbReference type="GO" id="GO:0007017">
    <property type="term" value="P:microtubule-based process"/>
    <property type="evidence" value="ECO:0007669"/>
    <property type="project" value="InterPro"/>
</dbReference>
<dbReference type="SMR" id="A0A3S5B1P8"/>
<feature type="domain" description="Tubulin/FtsZ GTPase" evidence="5">
    <location>
        <begin position="4"/>
        <end position="129"/>
    </location>
</feature>
<reference evidence="6" key="1">
    <citation type="submission" date="2018-11" db="EMBL/GenBank/DDBJ databases">
        <authorList>
            <consortium name="Pathogen Informatics"/>
        </authorList>
    </citation>
    <scope>NUCLEOTIDE SEQUENCE</scope>
</reference>
<sequence length="134" mass="14738">MQGGRFVPRCILTDLDPGILDSVRCSPIGQLFRPDNCVGGMRGTGNNWAKGKYTDGAEISDGVMDIIRKETENCDQIQGFQITHSLGGGCGSGLTCLLMQQIKEEWPDRIINTHSVFPSPKVCSFLFHSLFMRA</sequence>
<dbReference type="GO" id="GO:0005525">
    <property type="term" value="F:GTP binding"/>
    <property type="evidence" value="ECO:0007669"/>
    <property type="project" value="UniProtKB-KW"/>
</dbReference>